<evidence type="ECO:0000256" key="6">
    <source>
        <dbReference type="RuleBase" id="RU003734"/>
    </source>
</evidence>
<evidence type="ECO:0000256" key="4">
    <source>
        <dbReference type="ARBA" id="ARBA00023274"/>
    </source>
</evidence>
<dbReference type="SUPFAM" id="SSF55129">
    <property type="entry name" value="Ribosomal protein L30p/L7e"/>
    <property type="match status" value="1"/>
</dbReference>
<keyword evidence="9" id="KW-1185">Reference proteome</keyword>
<dbReference type="EMBL" id="FOTR01000017">
    <property type="protein sequence ID" value="SFM41503.1"/>
    <property type="molecule type" value="Genomic_DNA"/>
</dbReference>
<dbReference type="GO" id="GO:0006412">
    <property type="term" value="P:translation"/>
    <property type="evidence" value="ECO:0007669"/>
    <property type="project" value="UniProtKB-UniRule"/>
</dbReference>
<reference evidence="9" key="1">
    <citation type="submission" date="2016-10" db="EMBL/GenBank/DDBJ databases">
        <authorList>
            <person name="Varghese N."/>
            <person name="Submissions S."/>
        </authorList>
    </citation>
    <scope>NUCLEOTIDE SEQUENCE [LARGE SCALE GENOMIC DNA]</scope>
    <source>
        <strain evidence="9">CGMCC 1.4250</strain>
    </source>
</reference>
<dbReference type="RefSeq" id="WP_091486118.1">
    <property type="nucleotide sequence ID" value="NZ_FOTR01000017.1"/>
</dbReference>
<dbReference type="Pfam" id="PF00327">
    <property type="entry name" value="Ribosomal_L30"/>
    <property type="match status" value="1"/>
</dbReference>
<accession>A0A1I4QP96</accession>
<evidence type="ECO:0000313" key="9">
    <source>
        <dbReference type="Proteomes" id="UP000198565"/>
    </source>
</evidence>
<dbReference type="PROSITE" id="PS00634">
    <property type="entry name" value="RIBOSOMAL_L30"/>
    <property type="match status" value="1"/>
</dbReference>
<dbReference type="InterPro" id="IPR016082">
    <property type="entry name" value="Ribosomal_uL30_ferredoxin-like"/>
</dbReference>
<organism evidence="8 9">
    <name type="scientific">Gracilibacillus orientalis</name>
    <dbReference type="NCBI Taxonomy" id="334253"/>
    <lineage>
        <taxon>Bacteria</taxon>
        <taxon>Bacillati</taxon>
        <taxon>Bacillota</taxon>
        <taxon>Bacilli</taxon>
        <taxon>Bacillales</taxon>
        <taxon>Bacillaceae</taxon>
        <taxon>Gracilibacillus</taxon>
    </lineage>
</organism>
<dbReference type="HAMAP" id="MF_01371_B">
    <property type="entry name" value="Ribosomal_uL30_B"/>
    <property type="match status" value="1"/>
</dbReference>
<dbReference type="PANTHER" id="PTHR15892:SF2">
    <property type="entry name" value="LARGE RIBOSOMAL SUBUNIT PROTEIN UL30M"/>
    <property type="match status" value="1"/>
</dbReference>
<evidence type="ECO:0000256" key="3">
    <source>
        <dbReference type="ARBA" id="ARBA00022980"/>
    </source>
</evidence>
<dbReference type="InterPro" id="IPR005996">
    <property type="entry name" value="Ribosomal_uL30_bac-type"/>
</dbReference>
<dbReference type="InterPro" id="IPR036919">
    <property type="entry name" value="Ribo_uL30_ferredoxin-like_sf"/>
</dbReference>
<evidence type="ECO:0000259" key="7">
    <source>
        <dbReference type="Pfam" id="PF00327"/>
    </source>
</evidence>
<dbReference type="GO" id="GO:0022625">
    <property type="term" value="C:cytosolic large ribosomal subunit"/>
    <property type="evidence" value="ECO:0007669"/>
    <property type="project" value="TreeGrafter"/>
</dbReference>
<dbReference type="OrthoDB" id="9812790at2"/>
<dbReference type="CDD" id="cd01658">
    <property type="entry name" value="Ribosomal_L30"/>
    <property type="match status" value="1"/>
</dbReference>
<sequence>MSNKIEITLKRSVIGRSEVQKTTVQTLGLKKIQQTVVREDTPVVRGMINKVSHLIEVKEVKEV</sequence>
<comment type="similarity">
    <text evidence="1 5 6">Belongs to the universal ribosomal protein uL30 family.</text>
</comment>
<evidence type="ECO:0000256" key="2">
    <source>
        <dbReference type="ARBA" id="ARBA00011838"/>
    </source>
</evidence>
<proteinExistence type="inferred from homology"/>
<dbReference type="PANTHER" id="PTHR15892">
    <property type="entry name" value="MITOCHONDRIAL RIBOSOMAL PROTEIN L30"/>
    <property type="match status" value="1"/>
</dbReference>
<dbReference type="Gene3D" id="3.30.1390.20">
    <property type="entry name" value="Ribosomal protein L30, ferredoxin-like fold domain"/>
    <property type="match status" value="1"/>
</dbReference>
<dbReference type="Proteomes" id="UP000198565">
    <property type="component" value="Unassembled WGS sequence"/>
</dbReference>
<feature type="domain" description="Large ribosomal subunit protein uL30-like ferredoxin-like fold" evidence="7">
    <location>
        <begin position="6"/>
        <end position="55"/>
    </location>
</feature>
<dbReference type="GO" id="GO:0003735">
    <property type="term" value="F:structural constituent of ribosome"/>
    <property type="evidence" value="ECO:0007669"/>
    <property type="project" value="InterPro"/>
</dbReference>
<keyword evidence="4 5" id="KW-0687">Ribonucleoprotein</keyword>
<dbReference type="AlphaFoldDB" id="A0A1I4QP96"/>
<dbReference type="PIRSF" id="PIRSF002211">
    <property type="entry name" value="Ribosomal_L30_bac-type"/>
    <property type="match status" value="1"/>
</dbReference>
<gene>
    <name evidence="5" type="primary">rpmD</name>
    <name evidence="8" type="ORF">SAMN04487943_11745</name>
</gene>
<name>A0A1I4QP96_9BACI</name>
<dbReference type="NCBIfam" id="TIGR01308">
    <property type="entry name" value="rpmD_bact"/>
    <property type="match status" value="1"/>
</dbReference>
<evidence type="ECO:0000256" key="5">
    <source>
        <dbReference type="HAMAP-Rule" id="MF_01371"/>
    </source>
</evidence>
<keyword evidence="3 5" id="KW-0689">Ribosomal protein</keyword>
<dbReference type="InterPro" id="IPR018038">
    <property type="entry name" value="Ribosomal_uL30_CS"/>
</dbReference>
<dbReference type="STRING" id="334253.SAMN04487943_11745"/>
<dbReference type="FunFam" id="3.30.1390.20:FF:000001">
    <property type="entry name" value="50S ribosomal protein L30"/>
    <property type="match status" value="1"/>
</dbReference>
<protein>
    <recommendedName>
        <fullName evidence="5">Large ribosomal subunit protein uL30</fullName>
    </recommendedName>
</protein>
<comment type="subunit">
    <text evidence="2 5">Part of the 50S ribosomal subunit.</text>
</comment>
<evidence type="ECO:0000313" key="8">
    <source>
        <dbReference type="EMBL" id="SFM41503.1"/>
    </source>
</evidence>
<evidence type="ECO:0000256" key="1">
    <source>
        <dbReference type="ARBA" id="ARBA00007594"/>
    </source>
</evidence>